<comment type="caution">
    <text evidence="1">The sequence shown here is derived from an EMBL/GenBank/DDBJ whole genome shotgun (WGS) entry which is preliminary data.</text>
</comment>
<evidence type="ECO:0000313" key="2">
    <source>
        <dbReference type="EMBL" id="CAF3749301.1"/>
    </source>
</evidence>
<organism evidence="1 3">
    <name type="scientific">Didymodactylos carnosus</name>
    <dbReference type="NCBI Taxonomy" id="1234261"/>
    <lineage>
        <taxon>Eukaryota</taxon>
        <taxon>Metazoa</taxon>
        <taxon>Spiralia</taxon>
        <taxon>Gnathifera</taxon>
        <taxon>Rotifera</taxon>
        <taxon>Eurotatoria</taxon>
        <taxon>Bdelloidea</taxon>
        <taxon>Philodinida</taxon>
        <taxon>Philodinidae</taxon>
        <taxon>Didymodactylos</taxon>
    </lineage>
</organism>
<protein>
    <submittedName>
        <fullName evidence="1">Uncharacterized protein</fullName>
    </submittedName>
</protein>
<dbReference type="EMBL" id="CAJNOQ010002751">
    <property type="protein sequence ID" value="CAF0976438.1"/>
    <property type="molecule type" value="Genomic_DNA"/>
</dbReference>
<name>A0A814ET54_9BILA</name>
<evidence type="ECO:0000313" key="3">
    <source>
        <dbReference type="Proteomes" id="UP000663829"/>
    </source>
</evidence>
<dbReference type="AlphaFoldDB" id="A0A814ET54"/>
<reference evidence="1" key="1">
    <citation type="submission" date="2021-02" db="EMBL/GenBank/DDBJ databases">
        <authorList>
            <person name="Nowell W R."/>
        </authorList>
    </citation>
    <scope>NUCLEOTIDE SEQUENCE</scope>
</reference>
<dbReference type="EMBL" id="CAJOBC010002751">
    <property type="protein sequence ID" value="CAF3749301.1"/>
    <property type="molecule type" value="Genomic_DNA"/>
</dbReference>
<dbReference type="Proteomes" id="UP000663829">
    <property type="component" value="Unassembled WGS sequence"/>
</dbReference>
<dbReference type="Proteomes" id="UP000681722">
    <property type="component" value="Unassembled WGS sequence"/>
</dbReference>
<keyword evidence="3" id="KW-1185">Reference proteome</keyword>
<accession>A0A814ET54</accession>
<sequence>MALRHFNIRTGAVDEFLTGIGAFCRITCYKWSDVFLNHSFDEFVVERRGGKRGDGFYDLYPEIEIEARAFAVEACSRKAASFTVQELAQYIDSKFYELHGLKKTGSGLVRSVESVRLDLRKWGIHYSANGLRPYFLGHERPDVIEPFSAHNSGPFFRLSDHEYSEALEKYPELEDDEGIRYEANSATASIAIGNEGYFDNETILAQFERFFKLLGFKAEYRGHQIELLVDNATTHSKKDYSVMDFPKKIGTRCEVQSIDCLDDNGDFQTLNCFFTTGEHKGKSKGMVVIGQKLGLSVTDKMTVEMLRQELATHPAFKTVSCSPIF</sequence>
<proteinExistence type="predicted"/>
<gene>
    <name evidence="1" type="ORF">GPM918_LOCUS12516</name>
    <name evidence="2" type="ORF">SRO942_LOCUS12516</name>
</gene>
<evidence type="ECO:0000313" key="1">
    <source>
        <dbReference type="EMBL" id="CAF0976438.1"/>
    </source>
</evidence>
<dbReference type="OrthoDB" id="10056283at2759"/>